<evidence type="ECO:0000313" key="5">
    <source>
        <dbReference type="EMBL" id="QDD71088.1"/>
    </source>
</evidence>
<evidence type="ECO:0000256" key="1">
    <source>
        <dbReference type="ARBA" id="ARBA00022529"/>
    </source>
</evidence>
<evidence type="ECO:0000313" key="4">
    <source>
        <dbReference type="EMBL" id="ADZ08064.1"/>
    </source>
</evidence>
<sequence length="48" mass="5528">MSFINEKELAKVIGGSNQLHMVLTLPVPKEEDLPSPWEKFPGPYKIYR</sequence>
<dbReference type="GO" id="GO:0042742">
    <property type="term" value="P:defense response to bacterium"/>
    <property type="evidence" value="ECO:0007669"/>
    <property type="project" value="UniProtKB-KW"/>
</dbReference>
<dbReference type="STRING" id="1604.LAC30SC_09825"/>
<reference evidence="5 7" key="3">
    <citation type="submission" date="2018-06" db="EMBL/GenBank/DDBJ databases">
        <title>Complete genome sequnece of Lactobacillus amylovorus PMRA3.</title>
        <authorList>
            <person name="Nam Y.-D."/>
            <person name="Chung W.-H."/>
            <person name="Park Y.S."/>
            <person name="Kang J."/>
        </authorList>
    </citation>
    <scope>NUCLEOTIDE SEQUENCE [LARGE SCALE GENOMIC DNA]</scope>
    <source>
        <strain evidence="5 7">PMRA3</strain>
    </source>
</reference>
<evidence type="ECO:0000256" key="2">
    <source>
        <dbReference type="ARBA" id="ARBA00023022"/>
    </source>
</evidence>
<dbReference type="InterPro" id="IPR010133">
    <property type="entry name" value="Bacteriocin_signal_seq"/>
</dbReference>
<dbReference type="KEGG" id="lai:LAC30SC_09825"/>
<name>F0TH70_LACAM</name>
<dbReference type="AlphaFoldDB" id="F0TH70"/>
<dbReference type="Proteomes" id="UP000007491">
    <property type="component" value="Chromosome"/>
</dbReference>
<dbReference type="HOGENOM" id="CLU_3154013_0_0_9"/>
<evidence type="ECO:0000313" key="6">
    <source>
        <dbReference type="Proteomes" id="UP000007491"/>
    </source>
</evidence>
<dbReference type="EMBL" id="CP029754">
    <property type="protein sequence ID" value="QDD71088.1"/>
    <property type="molecule type" value="Genomic_DNA"/>
</dbReference>
<accession>F0TH70</accession>
<keyword evidence="3" id="KW-0078">Bacteriocin</keyword>
<dbReference type="Proteomes" id="UP000312326">
    <property type="component" value="Chromosome"/>
</dbReference>
<protein>
    <submittedName>
        <fullName evidence="5">Bacteriocin</fullName>
    </submittedName>
</protein>
<gene>
    <name evidence="4" type="ordered locus">LAC30SC_09825</name>
    <name evidence="5" type="ORF">DM298_09670</name>
</gene>
<proteinExistence type="predicted"/>
<dbReference type="NCBIfam" id="TIGR01847">
    <property type="entry name" value="bacteriocin_sig"/>
    <property type="match status" value="1"/>
</dbReference>
<reference evidence="4 6" key="1">
    <citation type="journal article" date="2011" name="J. Bacteriol.">
        <title>Complete genome sequencing of Lactobacillus acidophilus 30SC, isolated from swine intestine.</title>
        <authorList>
            <person name="Oh S."/>
            <person name="Roh H."/>
            <person name="Ko H.J."/>
            <person name="Kim S."/>
            <person name="Kim K.H."/>
            <person name="Lee S.E."/>
            <person name="Chang I.S."/>
            <person name="Kim S."/>
            <person name="Choi I.G."/>
        </authorList>
    </citation>
    <scope>NUCLEOTIDE SEQUENCE [LARGE SCALE GENOMIC DNA]</scope>
    <source>
        <strain evidence="4 6">30SC</strain>
    </source>
</reference>
<keyword evidence="1" id="KW-0929">Antimicrobial</keyword>
<dbReference type="GO" id="GO:0031640">
    <property type="term" value="P:killing of cells of another organism"/>
    <property type="evidence" value="ECO:0007669"/>
    <property type="project" value="UniProtKB-KW"/>
</dbReference>
<evidence type="ECO:0000256" key="3">
    <source>
        <dbReference type="ARBA" id="ARBA00023048"/>
    </source>
</evidence>
<dbReference type="RefSeq" id="WP_013642507.1">
    <property type="nucleotide sequence ID" value="NC_015214.1"/>
</dbReference>
<evidence type="ECO:0000313" key="7">
    <source>
        <dbReference type="Proteomes" id="UP000312326"/>
    </source>
</evidence>
<organism evidence="4 6">
    <name type="scientific">Lactobacillus amylovorus</name>
    <dbReference type="NCBI Taxonomy" id="1604"/>
    <lineage>
        <taxon>Bacteria</taxon>
        <taxon>Bacillati</taxon>
        <taxon>Bacillota</taxon>
        <taxon>Bacilli</taxon>
        <taxon>Lactobacillales</taxon>
        <taxon>Lactobacillaceae</taxon>
        <taxon>Lactobacillus</taxon>
    </lineage>
</organism>
<dbReference type="EMBL" id="CP002559">
    <property type="protein sequence ID" value="ADZ08064.1"/>
    <property type="molecule type" value="Genomic_DNA"/>
</dbReference>
<keyword evidence="2" id="KW-0044">Antibiotic</keyword>
<reference key="2">
    <citation type="submission" date="2011-02" db="EMBL/GenBank/DDBJ databases">
        <authorList>
            <person name="Roh H."/>
            <person name="Ko H.-J."/>
            <person name="Kim S.-H."/>
            <person name="Choi I.-G."/>
            <person name="Oh S."/>
        </authorList>
    </citation>
    <scope>NUCLEOTIDE SEQUENCE</scope>
    <source>
        <strain>30SC</strain>
    </source>
</reference>